<evidence type="ECO:0000313" key="4">
    <source>
        <dbReference type="EMBL" id="MDQ0577831.1"/>
    </source>
</evidence>
<evidence type="ECO:0000256" key="2">
    <source>
        <dbReference type="SAM" id="MobiDB-lite"/>
    </source>
</evidence>
<name>A0ABU0NFF3_STRRH</name>
<feature type="region of interest" description="Disordered" evidence="2">
    <location>
        <begin position="275"/>
        <end position="301"/>
    </location>
</feature>
<evidence type="ECO:0008006" key="6">
    <source>
        <dbReference type="Google" id="ProtNLM"/>
    </source>
</evidence>
<feature type="transmembrane region" description="Helical" evidence="3">
    <location>
        <begin position="178"/>
        <end position="199"/>
    </location>
</feature>
<organism evidence="4 5">
    <name type="scientific">Streptomyces rishiriensis</name>
    <dbReference type="NCBI Taxonomy" id="68264"/>
    <lineage>
        <taxon>Bacteria</taxon>
        <taxon>Bacillati</taxon>
        <taxon>Actinomycetota</taxon>
        <taxon>Actinomycetes</taxon>
        <taxon>Kitasatosporales</taxon>
        <taxon>Streptomycetaceae</taxon>
        <taxon>Streptomyces</taxon>
    </lineage>
</organism>
<feature type="transmembrane region" description="Helical" evidence="3">
    <location>
        <begin position="87"/>
        <end position="104"/>
    </location>
</feature>
<feature type="transmembrane region" description="Helical" evidence="3">
    <location>
        <begin position="46"/>
        <end position="67"/>
    </location>
</feature>
<protein>
    <recommendedName>
        <fullName evidence="6">DUF4231 domain-containing protein</fullName>
    </recommendedName>
</protein>
<keyword evidence="5" id="KW-1185">Reference proteome</keyword>
<comment type="caution">
    <text evidence="4">The sequence shown here is derived from an EMBL/GenBank/DDBJ whole genome shotgun (WGS) entry which is preliminary data.</text>
</comment>
<feature type="coiled-coil region" evidence="1">
    <location>
        <begin position="114"/>
        <end position="141"/>
    </location>
</feature>
<evidence type="ECO:0000256" key="3">
    <source>
        <dbReference type="SAM" id="Phobius"/>
    </source>
</evidence>
<dbReference type="RefSeq" id="WP_307160580.1">
    <property type="nucleotide sequence ID" value="NZ_JAUSWV010000001.1"/>
</dbReference>
<keyword evidence="3" id="KW-0472">Membrane</keyword>
<keyword evidence="3" id="KW-1133">Transmembrane helix</keyword>
<keyword evidence="3" id="KW-0812">Transmembrane</keyword>
<proteinExistence type="predicted"/>
<accession>A0ABU0NFF3</accession>
<gene>
    <name evidence="4" type="ORF">QF030_000009</name>
</gene>
<dbReference type="NCBIfam" id="NF033634">
    <property type="entry name" value="SLATT_1"/>
    <property type="match status" value="1"/>
</dbReference>
<reference evidence="4 5" key="1">
    <citation type="submission" date="2023-07" db="EMBL/GenBank/DDBJ databases">
        <title>Comparative genomics of wheat-associated soil bacteria to identify genetic determinants of phenazine resistance.</title>
        <authorList>
            <person name="Mouncey N."/>
        </authorList>
    </citation>
    <scope>NUCLEOTIDE SEQUENCE [LARGE SCALE GENOMIC DNA]</scope>
    <source>
        <strain evidence="4 5">B2I6</strain>
    </source>
</reference>
<feature type="transmembrane region" description="Helical" evidence="3">
    <location>
        <begin position="205"/>
        <end position="223"/>
    </location>
</feature>
<sequence>MADSADGNSTQVTLSVNGENLRAREFIHGIRRNIQEKRRLLRILKIRSILGVTAGTIGPLSLLSGIATSVELNRRGLGSVAGTATAIWLPLLLSSIAVLIWLALSDVTVPSVNNIELIVKREDLEQELATLLDQLHFLSARTHSSVTGQRALYRENIHEVIDEYAALSRRYRRRHNGLHALITIGSASIAAVAALDPGLNWQKKVIIGISFVVTCASGFSGYYKFRERSYFLQQSADAIEEELNAALLGVGEYSDFSPHQHEELLARFAQRVESLRNEQRRRQQQLDQPAEQSTSTPQPPQ</sequence>
<dbReference type="Proteomes" id="UP001230654">
    <property type="component" value="Unassembled WGS sequence"/>
</dbReference>
<keyword evidence="1" id="KW-0175">Coiled coil</keyword>
<evidence type="ECO:0000256" key="1">
    <source>
        <dbReference type="SAM" id="Coils"/>
    </source>
</evidence>
<evidence type="ECO:0000313" key="5">
    <source>
        <dbReference type="Proteomes" id="UP001230654"/>
    </source>
</evidence>
<feature type="compositionally biased region" description="Polar residues" evidence="2">
    <location>
        <begin position="286"/>
        <end position="301"/>
    </location>
</feature>
<dbReference type="EMBL" id="JAUSWV010000001">
    <property type="protein sequence ID" value="MDQ0577831.1"/>
    <property type="molecule type" value="Genomic_DNA"/>
</dbReference>